<organism evidence="1">
    <name type="scientific">marine sediment metagenome</name>
    <dbReference type="NCBI Taxonomy" id="412755"/>
    <lineage>
        <taxon>unclassified sequences</taxon>
        <taxon>metagenomes</taxon>
        <taxon>ecological metagenomes</taxon>
    </lineage>
</organism>
<protein>
    <submittedName>
        <fullName evidence="1">Uncharacterized protein</fullName>
    </submittedName>
</protein>
<reference evidence="1" key="1">
    <citation type="journal article" date="2015" name="Nature">
        <title>Complex archaea that bridge the gap between prokaryotes and eukaryotes.</title>
        <authorList>
            <person name="Spang A."/>
            <person name="Saw J.H."/>
            <person name="Jorgensen S.L."/>
            <person name="Zaremba-Niedzwiedzka K."/>
            <person name="Martijn J."/>
            <person name="Lind A.E."/>
            <person name="van Eijk R."/>
            <person name="Schleper C."/>
            <person name="Guy L."/>
            <person name="Ettema T.J."/>
        </authorList>
    </citation>
    <scope>NUCLEOTIDE SEQUENCE</scope>
</reference>
<dbReference type="AlphaFoldDB" id="A0A0F9CMQ8"/>
<proteinExistence type="predicted"/>
<evidence type="ECO:0000313" key="1">
    <source>
        <dbReference type="EMBL" id="KKL27697.1"/>
    </source>
</evidence>
<name>A0A0F9CMQ8_9ZZZZ</name>
<dbReference type="EMBL" id="LAZR01035370">
    <property type="protein sequence ID" value="KKL27697.1"/>
    <property type="molecule type" value="Genomic_DNA"/>
</dbReference>
<comment type="caution">
    <text evidence="1">The sequence shown here is derived from an EMBL/GenBank/DDBJ whole genome shotgun (WGS) entry which is preliminary data.</text>
</comment>
<accession>A0A0F9CMQ8</accession>
<sequence>MKPVHRHMEFAHNFLLSVNISQNWLQKMAAGWYDSMGYSAWWIGPAGEIFKVEDTHHGWIYKNTELLRDEYDIDIQEWSMGKFEESRQENYKSLRSEMIRDLAWRQEVDESQIVLTDEQEGELDIWASESATEGTDVEKVDLLVTNGWIRIANKVAQIHVEGNTEMPGFWDKAEMAMIKLFPKVWSNTNFNIIVNNQEIYSADLQSAGSLRRAIERTDRRNGLAMYQR</sequence>
<gene>
    <name evidence="1" type="ORF">LCGC14_2382560</name>
</gene>